<feature type="region of interest" description="Disordered" evidence="1">
    <location>
        <begin position="28"/>
        <end position="47"/>
    </location>
</feature>
<dbReference type="Proteomes" id="UP000527355">
    <property type="component" value="Unassembled WGS sequence"/>
</dbReference>
<organism evidence="2 3">
    <name type="scientific">Myotis myotis</name>
    <name type="common">Greater mouse-eared bat</name>
    <name type="synonym">Vespertilio myotis</name>
    <dbReference type="NCBI Taxonomy" id="51298"/>
    <lineage>
        <taxon>Eukaryota</taxon>
        <taxon>Metazoa</taxon>
        <taxon>Chordata</taxon>
        <taxon>Craniata</taxon>
        <taxon>Vertebrata</taxon>
        <taxon>Euteleostomi</taxon>
        <taxon>Mammalia</taxon>
        <taxon>Eutheria</taxon>
        <taxon>Laurasiatheria</taxon>
        <taxon>Chiroptera</taxon>
        <taxon>Yangochiroptera</taxon>
        <taxon>Vespertilionidae</taxon>
        <taxon>Myotis</taxon>
    </lineage>
</organism>
<keyword evidence="3" id="KW-1185">Reference proteome</keyword>
<evidence type="ECO:0000313" key="2">
    <source>
        <dbReference type="EMBL" id="KAF6349171.1"/>
    </source>
</evidence>
<accession>A0A7J7XHI5</accession>
<evidence type="ECO:0000313" key="3">
    <source>
        <dbReference type="Proteomes" id="UP000527355"/>
    </source>
</evidence>
<proteinExistence type="predicted"/>
<dbReference type="EMBL" id="JABWUV010000006">
    <property type="protein sequence ID" value="KAF6349171.1"/>
    <property type="molecule type" value="Genomic_DNA"/>
</dbReference>
<dbReference type="AlphaFoldDB" id="A0A7J7XHI5"/>
<evidence type="ECO:0000256" key="1">
    <source>
        <dbReference type="SAM" id="MobiDB-lite"/>
    </source>
</evidence>
<sequence>MAARAVQGMSVTTVQARTGWARVMGIQRTGQGREARPASVKSSNPTSLHVPTWEARNGLAAHHSDIPLHTSQPVSSLSPGNMVGKWSCKPLSIALCPTAVFVCRVENGNGLQGVRAAVWVGIYSGPLTEQGLDIVFFSVK</sequence>
<protein>
    <submittedName>
        <fullName evidence="2">Uncharacterized protein</fullName>
    </submittedName>
</protein>
<comment type="caution">
    <text evidence="2">The sequence shown here is derived from an EMBL/GenBank/DDBJ whole genome shotgun (WGS) entry which is preliminary data.</text>
</comment>
<name>A0A7J7XHI5_MYOMY</name>
<reference evidence="2 3" key="1">
    <citation type="journal article" date="2020" name="Nature">
        <title>Six reference-quality genomes reveal evolution of bat adaptations.</title>
        <authorList>
            <person name="Jebb D."/>
            <person name="Huang Z."/>
            <person name="Pippel M."/>
            <person name="Hughes G.M."/>
            <person name="Lavrichenko K."/>
            <person name="Devanna P."/>
            <person name="Winkler S."/>
            <person name="Jermiin L.S."/>
            <person name="Skirmuntt E.C."/>
            <person name="Katzourakis A."/>
            <person name="Burkitt-Gray L."/>
            <person name="Ray D.A."/>
            <person name="Sullivan K.A.M."/>
            <person name="Roscito J.G."/>
            <person name="Kirilenko B.M."/>
            <person name="Davalos L.M."/>
            <person name="Corthals A.P."/>
            <person name="Power M.L."/>
            <person name="Jones G."/>
            <person name="Ransome R.D."/>
            <person name="Dechmann D.K.N."/>
            <person name="Locatelli A.G."/>
            <person name="Puechmaille S.J."/>
            <person name="Fedrigo O."/>
            <person name="Jarvis E.D."/>
            <person name="Hiller M."/>
            <person name="Vernes S.C."/>
            <person name="Myers E.W."/>
            <person name="Teeling E.C."/>
        </authorList>
    </citation>
    <scope>NUCLEOTIDE SEQUENCE [LARGE SCALE GENOMIC DNA]</scope>
    <source>
        <strain evidence="2">MMyoMyo1</strain>
        <tissue evidence="2">Flight muscle</tissue>
    </source>
</reference>
<gene>
    <name evidence="2" type="ORF">mMyoMyo1_011727</name>
</gene>